<name>A0ABQ7BW35_BRACR</name>
<protein>
    <submittedName>
        <fullName evidence="1">Uncharacterized protein</fullName>
    </submittedName>
</protein>
<dbReference type="EMBL" id="QGKV02000832">
    <property type="protein sequence ID" value="KAF3543167.1"/>
    <property type="molecule type" value="Genomic_DNA"/>
</dbReference>
<sequence>MEDSTESQAEKSDSLHGIFFGGKKVKIAWLKFQARADDEEDAEGVYLQHQQCYPCEGSDMDYICDEFDLWLDCSSKEFNCLSLSKVVYMGLVGLWL</sequence>
<organism evidence="1 2">
    <name type="scientific">Brassica cretica</name>
    <name type="common">Mustard</name>
    <dbReference type="NCBI Taxonomy" id="69181"/>
    <lineage>
        <taxon>Eukaryota</taxon>
        <taxon>Viridiplantae</taxon>
        <taxon>Streptophyta</taxon>
        <taxon>Embryophyta</taxon>
        <taxon>Tracheophyta</taxon>
        <taxon>Spermatophyta</taxon>
        <taxon>Magnoliopsida</taxon>
        <taxon>eudicotyledons</taxon>
        <taxon>Gunneridae</taxon>
        <taxon>Pentapetalae</taxon>
        <taxon>rosids</taxon>
        <taxon>malvids</taxon>
        <taxon>Brassicales</taxon>
        <taxon>Brassicaceae</taxon>
        <taxon>Brassiceae</taxon>
        <taxon>Brassica</taxon>
    </lineage>
</organism>
<keyword evidence="2" id="KW-1185">Reference proteome</keyword>
<accession>A0ABQ7BW35</accession>
<dbReference type="Proteomes" id="UP000266723">
    <property type="component" value="Unassembled WGS sequence"/>
</dbReference>
<comment type="caution">
    <text evidence="1">The sequence shown here is derived from an EMBL/GenBank/DDBJ whole genome shotgun (WGS) entry which is preliminary data.</text>
</comment>
<evidence type="ECO:0000313" key="2">
    <source>
        <dbReference type="Proteomes" id="UP000266723"/>
    </source>
</evidence>
<evidence type="ECO:0000313" key="1">
    <source>
        <dbReference type="EMBL" id="KAF3543167.1"/>
    </source>
</evidence>
<reference evidence="1 2" key="1">
    <citation type="journal article" date="2020" name="BMC Genomics">
        <title>Intraspecific diversification of the crop wild relative Brassica cretica Lam. using demographic model selection.</title>
        <authorList>
            <person name="Kioukis A."/>
            <person name="Michalopoulou V.A."/>
            <person name="Briers L."/>
            <person name="Pirintsos S."/>
            <person name="Studholme D.J."/>
            <person name="Pavlidis P."/>
            <person name="Sarris P.F."/>
        </authorList>
    </citation>
    <scope>NUCLEOTIDE SEQUENCE [LARGE SCALE GENOMIC DNA]</scope>
    <source>
        <strain evidence="2">cv. PFS-1207/04</strain>
    </source>
</reference>
<proteinExistence type="predicted"/>
<gene>
    <name evidence="1" type="ORF">DY000_02002385</name>
</gene>